<dbReference type="EMBL" id="FQXP01000003">
    <property type="protein sequence ID" value="SHH48923.1"/>
    <property type="molecule type" value="Genomic_DNA"/>
</dbReference>
<evidence type="ECO:0000256" key="6">
    <source>
        <dbReference type="ARBA" id="ARBA00022989"/>
    </source>
</evidence>
<keyword evidence="12" id="KW-1185">Reference proteome</keyword>
<reference evidence="11 12" key="1">
    <citation type="submission" date="2016-11" db="EMBL/GenBank/DDBJ databases">
        <authorList>
            <person name="Jaros S."/>
            <person name="Januszkiewicz K."/>
            <person name="Wedrychowicz H."/>
        </authorList>
    </citation>
    <scope>NUCLEOTIDE SEQUENCE [LARGE SCALE GENOMIC DNA]</scope>
    <source>
        <strain evidence="11 12">DSM 3089</strain>
    </source>
</reference>
<proteinExistence type="predicted"/>
<dbReference type="InterPro" id="IPR017871">
    <property type="entry name" value="ABC_transporter-like_CS"/>
</dbReference>
<dbReference type="InterPro" id="IPR011527">
    <property type="entry name" value="ABC1_TM_dom"/>
</dbReference>
<dbReference type="PROSITE" id="PS50929">
    <property type="entry name" value="ABC_TM1F"/>
    <property type="match status" value="1"/>
</dbReference>
<dbReference type="PANTHER" id="PTHR43394:SF1">
    <property type="entry name" value="ATP-BINDING CASSETTE SUB-FAMILY B MEMBER 10, MITOCHONDRIAL"/>
    <property type="match status" value="1"/>
</dbReference>
<feature type="transmembrane region" description="Helical" evidence="8">
    <location>
        <begin position="168"/>
        <end position="188"/>
    </location>
</feature>
<name>A0A1M5TF05_9CLOT</name>
<dbReference type="Proteomes" id="UP000184526">
    <property type="component" value="Unassembled WGS sequence"/>
</dbReference>
<evidence type="ECO:0000256" key="8">
    <source>
        <dbReference type="SAM" id="Phobius"/>
    </source>
</evidence>
<evidence type="ECO:0000256" key="7">
    <source>
        <dbReference type="ARBA" id="ARBA00023136"/>
    </source>
</evidence>
<dbReference type="PROSITE" id="PS50893">
    <property type="entry name" value="ABC_TRANSPORTER_2"/>
    <property type="match status" value="1"/>
</dbReference>
<evidence type="ECO:0000259" key="10">
    <source>
        <dbReference type="PROSITE" id="PS50929"/>
    </source>
</evidence>
<accession>A0A1M5TF05</accession>
<gene>
    <name evidence="11" type="ORF">SAMN02745196_00538</name>
</gene>
<feature type="transmembrane region" description="Helical" evidence="8">
    <location>
        <begin position="144"/>
        <end position="162"/>
    </location>
</feature>
<keyword evidence="5 11" id="KW-0067">ATP-binding</keyword>
<dbReference type="FunFam" id="3.40.50.300:FF:000287">
    <property type="entry name" value="Multidrug ABC transporter ATP-binding protein"/>
    <property type="match status" value="1"/>
</dbReference>
<organism evidence="11 12">
    <name type="scientific">Clostridium collagenovorans DSM 3089</name>
    <dbReference type="NCBI Taxonomy" id="1121306"/>
    <lineage>
        <taxon>Bacteria</taxon>
        <taxon>Bacillati</taxon>
        <taxon>Bacillota</taxon>
        <taxon>Clostridia</taxon>
        <taxon>Eubacteriales</taxon>
        <taxon>Clostridiaceae</taxon>
        <taxon>Clostridium</taxon>
    </lineage>
</organism>
<evidence type="ECO:0000313" key="11">
    <source>
        <dbReference type="EMBL" id="SHH48923.1"/>
    </source>
</evidence>
<dbReference type="InterPro" id="IPR039421">
    <property type="entry name" value="Type_1_exporter"/>
</dbReference>
<dbReference type="InterPro" id="IPR003593">
    <property type="entry name" value="AAA+_ATPase"/>
</dbReference>
<evidence type="ECO:0000259" key="9">
    <source>
        <dbReference type="PROSITE" id="PS50893"/>
    </source>
</evidence>
<evidence type="ECO:0000256" key="3">
    <source>
        <dbReference type="ARBA" id="ARBA00022692"/>
    </source>
</evidence>
<evidence type="ECO:0000313" key="12">
    <source>
        <dbReference type="Proteomes" id="UP000184526"/>
    </source>
</evidence>
<feature type="domain" description="ABC transmembrane type-1" evidence="10">
    <location>
        <begin position="29"/>
        <end position="311"/>
    </location>
</feature>
<keyword evidence="6 8" id="KW-1133">Transmembrane helix</keyword>
<dbReference type="GO" id="GO:0016887">
    <property type="term" value="F:ATP hydrolysis activity"/>
    <property type="evidence" value="ECO:0007669"/>
    <property type="project" value="InterPro"/>
</dbReference>
<dbReference type="GO" id="GO:0015421">
    <property type="term" value="F:ABC-type oligopeptide transporter activity"/>
    <property type="evidence" value="ECO:0007669"/>
    <property type="project" value="TreeGrafter"/>
</dbReference>
<dbReference type="SUPFAM" id="SSF52540">
    <property type="entry name" value="P-loop containing nucleoside triphosphate hydrolases"/>
    <property type="match status" value="1"/>
</dbReference>
<feature type="transmembrane region" description="Helical" evidence="8">
    <location>
        <begin position="280"/>
        <end position="296"/>
    </location>
</feature>
<dbReference type="GO" id="GO:0005524">
    <property type="term" value="F:ATP binding"/>
    <property type="evidence" value="ECO:0007669"/>
    <property type="project" value="UniProtKB-KW"/>
</dbReference>
<dbReference type="PANTHER" id="PTHR43394">
    <property type="entry name" value="ATP-DEPENDENT PERMEASE MDL1, MITOCHONDRIAL"/>
    <property type="match status" value="1"/>
</dbReference>
<evidence type="ECO:0000256" key="5">
    <source>
        <dbReference type="ARBA" id="ARBA00022840"/>
    </source>
</evidence>
<dbReference type="PROSITE" id="PS00211">
    <property type="entry name" value="ABC_TRANSPORTER_1"/>
    <property type="match status" value="1"/>
</dbReference>
<dbReference type="InterPro" id="IPR027417">
    <property type="entry name" value="P-loop_NTPase"/>
</dbReference>
<dbReference type="Gene3D" id="3.40.50.300">
    <property type="entry name" value="P-loop containing nucleotide triphosphate hydrolases"/>
    <property type="match status" value="1"/>
</dbReference>
<feature type="domain" description="ABC transporter" evidence="9">
    <location>
        <begin position="345"/>
        <end position="580"/>
    </location>
</feature>
<dbReference type="InterPro" id="IPR003439">
    <property type="entry name" value="ABC_transporter-like_ATP-bd"/>
</dbReference>
<dbReference type="SMART" id="SM00382">
    <property type="entry name" value="AAA"/>
    <property type="match status" value="1"/>
</dbReference>
<dbReference type="GO" id="GO:0005886">
    <property type="term" value="C:plasma membrane"/>
    <property type="evidence" value="ECO:0007669"/>
    <property type="project" value="UniProtKB-SubCell"/>
</dbReference>
<keyword evidence="4" id="KW-0547">Nucleotide-binding</keyword>
<protein>
    <submittedName>
        <fullName evidence="11">ATP-binding cassette, subfamily B</fullName>
    </submittedName>
</protein>
<dbReference type="AlphaFoldDB" id="A0A1M5TF05"/>
<dbReference type="Gene3D" id="1.20.1560.10">
    <property type="entry name" value="ABC transporter type 1, transmembrane domain"/>
    <property type="match status" value="1"/>
</dbReference>
<dbReference type="Pfam" id="PF00005">
    <property type="entry name" value="ABC_tran"/>
    <property type="match status" value="1"/>
</dbReference>
<feature type="transmembrane region" description="Helical" evidence="8">
    <location>
        <begin position="24"/>
        <end position="45"/>
    </location>
</feature>
<dbReference type="SUPFAM" id="SSF90123">
    <property type="entry name" value="ABC transporter transmembrane region"/>
    <property type="match status" value="1"/>
</dbReference>
<evidence type="ECO:0000256" key="2">
    <source>
        <dbReference type="ARBA" id="ARBA00022448"/>
    </source>
</evidence>
<dbReference type="CDD" id="cd18545">
    <property type="entry name" value="ABC_6TM_YknV_like"/>
    <property type="match status" value="1"/>
</dbReference>
<keyword evidence="7 8" id="KW-0472">Membrane</keyword>
<keyword evidence="2" id="KW-0813">Transport</keyword>
<sequence length="588" mass="66163">MEEVIKETSKITTLKRLLRYVSSYKWKAIGVIFLLLIVMGCNTLNPMLMKVSIDNFVGSSNVKGLLGIGLALVILNLVVMILSKIRILVMSKITNQVLVDIRHELYTHIQTLSFSFFDNRPVGKILSRVVGDVNALQNLLNSSIVNLIPNIFTVALVIVMMMILNVKLAIVCLTVMPILFIAMFLIEVKSNKRWRKYRDKRSSLLGYTHEAFSGMKVIQGFGREDYARDKYEEHLNQHASGFMHAVKLQDTFWPVVDICRGLGIAIVLLTGYKLTTGDNLSPGTLMAFIMYIEMLWRPIMNLSAFYNAFITNLSAAERIFDILDTHNDMELKASSTALPKIKGKVTFENVSFSYEDDETYALKDADFILKAGEKIALVGETGAGKTTITNLISRFYDPSKGRVLIDGTDIKTVNLESLRSQMGIMLQDSFLFSTTIKENIRYGKLDATDEEIVAAAKAVNAHSFIEKLENGYDTNVNERGSRLSLGQRQLIAFARALIADPRILILDEATANIDTETERLVQKGIKKLMEGRTSIVIAHRLSTIRDCDKIFVVSDGEIVESGKHEELLKKKGYYYNLYCAQYSFLKEA</sequence>
<dbReference type="InterPro" id="IPR036640">
    <property type="entry name" value="ABC1_TM_sf"/>
</dbReference>
<dbReference type="Pfam" id="PF00664">
    <property type="entry name" value="ABC_membrane"/>
    <property type="match status" value="1"/>
</dbReference>
<dbReference type="RefSeq" id="WP_072829782.1">
    <property type="nucleotide sequence ID" value="NZ_FQXP01000003.1"/>
</dbReference>
<feature type="transmembrane region" description="Helical" evidence="8">
    <location>
        <begin position="65"/>
        <end position="83"/>
    </location>
</feature>
<evidence type="ECO:0000256" key="1">
    <source>
        <dbReference type="ARBA" id="ARBA00004651"/>
    </source>
</evidence>
<comment type="subcellular location">
    <subcellularLocation>
        <location evidence="1">Cell membrane</location>
        <topology evidence="1">Multi-pass membrane protein</topology>
    </subcellularLocation>
</comment>
<dbReference type="STRING" id="1121306.SAMN02745196_00538"/>
<keyword evidence="3 8" id="KW-0812">Transmembrane</keyword>
<dbReference type="OrthoDB" id="9762778at2"/>
<evidence type="ECO:0000256" key="4">
    <source>
        <dbReference type="ARBA" id="ARBA00022741"/>
    </source>
</evidence>